<protein>
    <submittedName>
        <fullName evidence="2">Uncharacterized protein</fullName>
    </submittedName>
</protein>
<keyword evidence="3" id="KW-1185">Reference proteome</keyword>
<organism evidence="2 3">
    <name type="scientific">Desulfosporosinus nitroreducens</name>
    <dbReference type="NCBI Taxonomy" id="2018668"/>
    <lineage>
        <taxon>Bacteria</taxon>
        <taxon>Bacillati</taxon>
        <taxon>Bacillota</taxon>
        <taxon>Clostridia</taxon>
        <taxon>Eubacteriales</taxon>
        <taxon>Desulfitobacteriaceae</taxon>
        <taxon>Desulfosporosinus</taxon>
    </lineage>
</organism>
<comment type="caution">
    <text evidence="2">The sequence shown here is derived from an EMBL/GenBank/DDBJ whole genome shotgun (WGS) entry which is preliminary data.</text>
</comment>
<gene>
    <name evidence="2" type="ORF">M8H41_13125</name>
</gene>
<reference evidence="2" key="1">
    <citation type="submission" date="2022-05" db="EMBL/GenBank/DDBJ databases">
        <title>Expanded diversity of anoxic marine methylotrophy in a Black Sea sulfate reducing microorganism.</title>
        <authorList>
            <person name="Fischer P.Q."/>
            <person name="Stams A.J.M."/>
            <person name="Villanueva L."/>
            <person name="Sousa D.Z."/>
        </authorList>
    </citation>
    <scope>NUCLEOTIDE SEQUENCE</scope>
    <source>
        <strain evidence="2">P130</strain>
    </source>
</reference>
<evidence type="ECO:0000256" key="1">
    <source>
        <dbReference type="SAM" id="Phobius"/>
    </source>
</evidence>
<keyword evidence="1" id="KW-0472">Membrane</keyword>
<evidence type="ECO:0000313" key="3">
    <source>
        <dbReference type="Proteomes" id="UP001176021"/>
    </source>
</evidence>
<dbReference type="Proteomes" id="UP001176021">
    <property type="component" value="Unassembled WGS sequence"/>
</dbReference>
<dbReference type="EMBL" id="JAMJEV010000010">
    <property type="protein sequence ID" value="MDO0823791.1"/>
    <property type="molecule type" value="Genomic_DNA"/>
</dbReference>
<accession>A0ABT8QR18</accession>
<proteinExistence type="predicted"/>
<dbReference type="RefSeq" id="WP_302048974.1">
    <property type="nucleotide sequence ID" value="NZ_JAMJEV010000010.1"/>
</dbReference>
<name>A0ABT8QR18_9FIRM</name>
<sequence length="155" mass="17164">MLNKSFIRSDNRKGHQCPFTSVVILQKDSTGIVHACPVSKANIIGSSTYSVKSTTKRLSSSSVVLSRSYRKIPPPAMSLSIKPKYWQGTLKVQRVSEPSNPVLLTSATSIKRLIQVLCILLTAGVIFLIAKPKKLITLANSLRAYLLRPCRFHKK</sequence>
<keyword evidence="1" id="KW-1133">Transmembrane helix</keyword>
<keyword evidence="1" id="KW-0812">Transmembrane</keyword>
<feature type="transmembrane region" description="Helical" evidence="1">
    <location>
        <begin position="113"/>
        <end position="130"/>
    </location>
</feature>
<evidence type="ECO:0000313" key="2">
    <source>
        <dbReference type="EMBL" id="MDO0823791.1"/>
    </source>
</evidence>